<keyword evidence="6 11" id="KW-0238">DNA-binding</keyword>
<dbReference type="AlphaFoldDB" id="A0A088FS81"/>
<evidence type="ECO:0000256" key="9">
    <source>
        <dbReference type="ARBA" id="ARBA00023242"/>
    </source>
</evidence>
<dbReference type="InterPro" id="IPR020479">
    <property type="entry name" value="HD_metazoa"/>
</dbReference>
<dbReference type="FunFam" id="1.10.10.60:FF:000017">
    <property type="entry name" value="Homeobox protein antennapedia"/>
    <property type="match status" value="1"/>
</dbReference>
<evidence type="ECO:0000256" key="7">
    <source>
        <dbReference type="ARBA" id="ARBA00023155"/>
    </source>
</evidence>
<dbReference type="GO" id="GO:0000978">
    <property type="term" value="F:RNA polymerase II cis-regulatory region sequence-specific DNA binding"/>
    <property type="evidence" value="ECO:0007669"/>
    <property type="project" value="TreeGrafter"/>
</dbReference>
<dbReference type="EMBL" id="KM102158">
    <property type="protein sequence ID" value="AIM47929.1"/>
    <property type="molecule type" value="Genomic_DNA"/>
</dbReference>
<feature type="DNA-binding region" description="Homeobox" evidence="11">
    <location>
        <begin position="121"/>
        <end position="180"/>
    </location>
</feature>
<dbReference type="InterPro" id="IPR001356">
    <property type="entry name" value="HD"/>
</dbReference>
<evidence type="ECO:0000256" key="1">
    <source>
        <dbReference type="ARBA" id="ARBA00003263"/>
    </source>
</evidence>
<dbReference type="PRINTS" id="PR00024">
    <property type="entry name" value="HOMEOBOX"/>
</dbReference>
<evidence type="ECO:0000256" key="3">
    <source>
        <dbReference type="ARBA" id="ARBA00009107"/>
    </source>
</evidence>
<evidence type="ECO:0000256" key="11">
    <source>
        <dbReference type="PROSITE-ProRule" id="PRU00108"/>
    </source>
</evidence>
<dbReference type="GO" id="GO:0000981">
    <property type="term" value="F:DNA-binding transcription factor activity, RNA polymerase II-specific"/>
    <property type="evidence" value="ECO:0007669"/>
    <property type="project" value="InterPro"/>
</dbReference>
<dbReference type="Pfam" id="PF00046">
    <property type="entry name" value="Homeodomain"/>
    <property type="match status" value="1"/>
</dbReference>
<dbReference type="InterPro" id="IPR017970">
    <property type="entry name" value="Homeobox_CS"/>
</dbReference>
<dbReference type="CDD" id="cd00086">
    <property type="entry name" value="homeodomain"/>
    <property type="match status" value="1"/>
</dbReference>
<dbReference type="PANTHER" id="PTHR45659">
    <property type="entry name" value="HOMEOBOX PROTEIN HOX"/>
    <property type="match status" value="1"/>
</dbReference>
<evidence type="ECO:0000256" key="2">
    <source>
        <dbReference type="ARBA" id="ARBA00004123"/>
    </source>
</evidence>
<sequence>MSSSYYRDCLFHKYAGGGAFVPNAERLQHCLDTSAERSAYGPGDAAFPSALAGLYSGSNTPYPSHPLFSPAYGQGPDTYSLPGFPFEQRSSYDKSGPDTFSVLAEKHLRIYPWMRTAGADRKRGRQTYSRYQTLELEKEFHFNRYLTRRRRVEIAHALCLTERQIKIWFQNRRMKWKKDHKQDEQEPEATAQGMDSGTAVGTANGSPAKAECGVESDTDPQRAQI</sequence>
<keyword evidence="8" id="KW-0804">Transcription</keyword>
<name>A0A088FS81_PANBU</name>
<dbReference type="GO" id="GO:0005634">
    <property type="term" value="C:nucleus"/>
    <property type="evidence" value="ECO:0007669"/>
    <property type="project" value="UniProtKB-SubCell"/>
</dbReference>
<evidence type="ECO:0000256" key="8">
    <source>
        <dbReference type="ARBA" id="ARBA00023163"/>
    </source>
</evidence>
<gene>
    <name evidence="16" type="primary">hoxa7x</name>
</gene>
<dbReference type="SMART" id="SM00389">
    <property type="entry name" value="HOX"/>
    <property type="match status" value="1"/>
</dbReference>
<evidence type="ECO:0000259" key="15">
    <source>
        <dbReference type="PROSITE" id="PS50071"/>
    </source>
</evidence>
<dbReference type="SUPFAM" id="SSF46689">
    <property type="entry name" value="Homeodomain-like"/>
    <property type="match status" value="1"/>
</dbReference>
<evidence type="ECO:0000313" key="16">
    <source>
        <dbReference type="EMBL" id="AIM47929.1"/>
    </source>
</evidence>
<organism evidence="16">
    <name type="scientific">Pantodon buchholzi</name>
    <name type="common">Freshwater butterflyfish</name>
    <dbReference type="NCBI Taxonomy" id="8276"/>
    <lineage>
        <taxon>Eukaryota</taxon>
        <taxon>Metazoa</taxon>
        <taxon>Chordata</taxon>
        <taxon>Craniata</taxon>
        <taxon>Vertebrata</taxon>
        <taxon>Euteleostomi</taxon>
        <taxon>Actinopterygii</taxon>
        <taxon>Neopterygii</taxon>
        <taxon>Teleostei</taxon>
        <taxon>Osteoglossocephala</taxon>
        <taxon>Osteoglossomorpha</taxon>
        <taxon>Osteoglossiformes</taxon>
        <taxon>Pantodontidae</taxon>
        <taxon>Pantodon</taxon>
    </lineage>
</organism>
<evidence type="ECO:0000256" key="6">
    <source>
        <dbReference type="ARBA" id="ARBA00023125"/>
    </source>
</evidence>
<proteinExistence type="inferred from homology"/>
<dbReference type="InterPro" id="IPR050296">
    <property type="entry name" value="Antp_homeobox"/>
</dbReference>
<comment type="subcellular location">
    <subcellularLocation>
        <location evidence="2 11 12">Nucleus</location>
    </subcellularLocation>
</comment>
<evidence type="ECO:0000256" key="13">
    <source>
        <dbReference type="RuleBase" id="RU004442"/>
    </source>
</evidence>
<keyword evidence="4" id="KW-0217">Developmental protein</keyword>
<evidence type="ECO:0000256" key="5">
    <source>
        <dbReference type="ARBA" id="ARBA00023015"/>
    </source>
</evidence>
<dbReference type="InterPro" id="IPR017995">
    <property type="entry name" value="Homeobox_antennapedia"/>
</dbReference>
<dbReference type="InterPro" id="IPR001827">
    <property type="entry name" value="Homeobox_Antennapedia_CS"/>
</dbReference>
<dbReference type="PANTHER" id="PTHR45659:SF12">
    <property type="entry name" value="HOMEOBOX PROTEIN HOX-A7"/>
    <property type="match status" value="1"/>
</dbReference>
<evidence type="ECO:0000256" key="4">
    <source>
        <dbReference type="ARBA" id="ARBA00022473"/>
    </source>
</evidence>
<keyword evidence="7 11" id="KW-0371">Homeobox</keyword>
<dbReference type="InterPro" id="IPR009057">
    <property type="entry name" value="Homeodomain-like_sf"/>
</dbReference>
<dbReference type="PRINTS" id="PR00025">
    <property type="entry name" value="ANTENNAPEDIA"/>
</dbReference>
<dbReference type="PROSITE" id="PS00027">
    <property type="entry name" value="HOMEOBOX_1"/>
    <property type="match status" value="1"/>
</dbReference>
<dbReference type="PROSITE" id="PS50071">
    <property type="entry name" value="HOMEOBOX_2"/>
    <property type="match status" value="1"/>
</dbReference>
<feature type="domain" description="Homeobox" evidence="15">
    <location>
        <begin position="119"/>
        <end position="179"/>
    </location>
</feature>
<comment type="function">
    <text evidence="1">Sequence-specific transcription factor which is part of a developmental regulatory system that provides cells with specific positional identities on the anterior-posterior axis.</text>
</comment>
<dbReference type="GO" id="GO:0009952">
    <property type="term" value="P:anterior/posterior pattern specification"/>
    <property type="evidence" value="ECO:0007669"/>
    <property type="project" value="TreeGrafter"/>
</dbReference>
<dbReference type="Gene3D" id="1.10.10.60">
    <property type="entry name" value="Homeodomain-like"/>
    <property type="match status" value="1"/>
</dbReference>
<feature type="region of interest" description="Disordered" evidence="14">
    <location>
        <begin position="178"/>
        <end position="225"/>
    </location>
</feature>
<feature type="compositionally biased region" description="Polar residues" evidence="14">
    <location>
        <begin position="193"/>
        <end position="205"/>
    </location>
</feature>
<comment type="similarity">
    <text evidence="3 13">Belongs to the Antp homeobox family.</text>
</comment>
<evidence type="ECO:0000256" key="10">
    <source>
        <dbReference type="ARBA" id="ARBA00040116"/>
    </source>
</evidence>
<protein>
    <recommendedName>
        <fullName evidence="10">Homeobox protein Hox-A7</fullName>
    </recommendedName>
</protein>
<reference evidence="16" key="1">
    <citation type="journal article" date="2014" name="Mol. Biol. Evol.">
        <title>Enigmatic Orthology Relationships between Hox Clusters of the African Butterfly Fish and Other Teleosts Following Ancient Whole-Genome Duplication.</title>
        <authorList>
            <person name="Martin K.J."/>
            <person name="Holland P.W."/>
        </authorList>
    </citation>
    <scope>NUCLEOTIDE SEQUENCE</scope>
</reference>
<evidence type="ECO:0000256" key="14">
    <source>
        <dbReference type="SAM" id="MobiDB-lite"/>
    </source>
</evidence>
<keyword evidence="9 11" id="KW-0539">Nucleus</keyword>
<keyword evidence="5" id="KW-0805">Transcription regulation</keyword>
<evidence type="ECO:0000256" key="12">
    <source>
        <dbReference type="RuleBase" id="RU000682"/>
    </source>
</evidence>
<dbReference type="PROSITE" id="PS00032">
    <property type="entry name" value="ANTENNAPEDIA"/>
    <property type="match status" value="1"/>
</dbReference>
<accession>A0A088FS81</accession>